<evidence type="ECO:0000256" key="1">
    <source>
        <dbReference type="SAM" id="MobiDB-lite"/>
    </source>
</evidence>
<reference evidence="2 3" key="1">
    <citation type="submission" date="2012-12" db="EMBL/GenBank/DDBJ databases">
        <title>Genome Assembly of Photobacterium sp. AK15.</title>
        <authorList>
            <person name="Khatri I."/>
            <person name="Vaidya B."/>
            <person name="Srinivas T.N.R."/>
            <person name="Subramanian S."/>
            <person name="Pinnaka A."/>
        </authorList>
    </citation>
    <scope>NUCLEOTIDE SEQUENCE [LARGE SCALE GENOMIC DNA]</scope>
    <source>
        <strain evidence="2 3">AK15</strain>
    </source>
</reference>
<name>L8JGK7_9GAMM</name>
<dbReference type="PATRIC" id="fig|1056511.3.peg.1166"/>
<gene>
    <name evidence="2" type="ORF">C942_04337</name>
</gene>
<feature type="region of interest" description="Disordered" evidence="1">
    <location>
        <begin position="65"/>
        <end position="84"/>
    </location>
</feature>
<organism evidence="2 3">
    <name type="scientific">Photobacterium marinum</name>
    <dbReference type="NCBI Taxonomy" id="1056511"/>
    <lineage>
        <taxon>Bacteria</taxon>
        <taxon>Pseudomonadati</taxon>
        <taxon>Pseudomonadota</taxon>
        <taxon>Gammaproteobacteria</taxon>
        <taxon>Vibrionales</taxon>
        <taxon>Vibrionaceae</taxon>
        <taxon>Photobacterium</taxon>
    </lineage>
</organism>
<evidence type="ECO:0000313" key="2">
    <source>
        <dbReference type="EMBL" id="ELR66639.1"/>
    </source>
</evidence>
<proteinExistence type="predicted"/>
<dbReference type="Proteomes" id="UP000011134">
    <property type="component" value="Unassembled WGS sequence"/>
</dbReference>
<feature type="compositionally biased region" description="Polar residues" evidence="1">
    <location>
        <begin position="36"/>
        <end position="47"/>
    </location>
</feature>
<evidence type="ECO:0000313" key="3">
    <source>
        <dbReference type="Proteomes" id="UP000011134"/>
    </source>
</evidence>
<comment type="caution">
    <text evidence="2">The sequence shown here is derived from an EMBL/GenBank/DDBJ whole genome shotgun (WGS) entry which is preliminary data.</text>
</comment>
<feature type="compositionally biased region" description="Polar residues" evidence="1">
    <location>
        <begin position="16"/>
        <end position="25"/>
    </location>
</feature>
<dbReference type="AlphaFoldDB" id="L8JGK7"/>
<feature type="region of interest" description="Disordered" evidence="1">
    <location>
        <begin position="1"/>
        <end position="48"/>
    </location>
</feature>
<dbReference type="EMBL" id="AMZO01000006">
    <property type="protein sequence ID" value="ELR66639.1"/>
    <property type="molecule type" value="Genomic_DNA"/>
</dbReference>
<feature type="compositionally biased region" description="Basic and acidic residues" evidence="1">
    <location>
        <begin position="71"/>
        <end position="84"/>
    </location>
</feature>
<protein>
    <submittedName>
        <fullName evidence="2">Uncharacterized protein</fullName>
    </submittedName>
</protein>
<accession>L8JGK7</accession>
<sequence length="150" mass="17419">MNISMHTASLFRDFQQPVSPNSQAEANKHNKLAETDNPSGINLNNPAPISAIDHAKNLNIQLKKSVSSVTKEQRTEKDDKEKSQIEKLKERLNKEIEELIEQIKHLAKFDNEPAQKLKENLQSRLIQVQEQLNKIIEEEQKKKEREKNMR</sequence>
<keyword evidence="3" id="KW-1185">Reference proteome</keyword>